<feature type="compositionally biased region" description="Polar residues" evidence="2">
    <location>
        <begin position="82"/>
        <end position="96"/>
    </location>
</feature>
<feature type="compositionally biased region" description="Polar residues" evidence="2">
    <location>
        <begin position="454"/>
        <end position="463"/>
    </location>
</feature>
<evidence type="ECO:0000313" key="3">
    <source>
        <dbReference type="Proteomes" id="UP000515135"/>
    </source>
</evidence>
<feature type="compositionally biased region" description="Polar residues" evidence="2">
    <location>
        <begin position="898"/>
        <end position="910"/>
    </location>
</feature>
<protein>
    <submittedName>
        <fullName evidence="4">Centrosome-associated protein CEP250-like isoform X6</fullName>
    </submittedName>
</protein>
<feature type="region of interest" description="Disordered" evidence="2">
    <location>
        <begin position="1710"/>
        <end position="1736"/>
    </location>
</feature>
<feature type="region of interest" description="Disordered" evidence="2">
    <location>
        <begin position="782"/>
        <end position="823"/>
    </location>
</feature>
<feature type="compositionally biased region" description="Basic and acidic residues" evidence="2">
    <location>
        <begin position="801"/>
        <end position="817"/>
    </location>
</feature>
<feature type="compositionally biased region" description="Basic and acidic residues" evidence="2">
    <location>
        <begin position="68"/>
        <end position="77"/>
    </location>
</feature>
<reference evidence="4" key="1">
    <citation type="submission" date="2025-08" db="UniProtKB">
        <authorList>
            <consortium name="RefSeq"/>
        </authorList>
    </citation>
    <scope>IDENTIFICATION</scope>
    <source>
        <tissue evidence="4">Gonad</tissue>
    </source>
</reference>
<dbReference type="OrthoDB" id="6158625at2759"/>
<proteinExistence type="predicted"/>
<feature type="compositionally biased region" description="Acidic residues" evidence="2">
    <location>
        <begin position="8"/>
        <end position="23"/>
    </location>
</feature>
<feature type="compositionally biased region" description="Acidic residues" evidence="2">
    <location>
        <begin position="693"/>
        <end position="703"/>
    </location>
</feature>
<feature type="compositionally biased region" description="Basic and acidic residues" evidence="2">
    <location>
        <begin position="393"/>
        <end position="403"/>
    </location>
</feature>
<evidence type="ECO:0000256" key="2">
    <source>
        <dbReference type="SAM" id="MobiDB-lite"/>
    </source>
</evidence>
<keyword evidence="3" id="KW-1185">Reference proteome</keyword>
<feature type="coiled-coil region" evidence="1">
    <location>
        <begin position="1442"/>
        <end position="1469"/>
    </location>
</feature>
<accession>A0A6P4Y7U3</accession>
<dbReference type="Proteomes" id="UP000515135">
    <property type="component" value="Unplaced"/>
</dbReference>
<evidence type="ECO:0000313" key="4">
    <source>
        <dbReference type="RefSeq" id="XP_019618399.1"/>
    </source>
</evidence>
<feature type="compositionally biased region" description="Polar residues" evidence="2">
    <location>
        <begin position="943"/>
        <end position="956"/>
    </location>
</feature>
<feature type="compositionally biased region" description="Basic and acidic residues" evidence="2">
    <location>
        <begin position="304"/>
        <end position="325"/>
    </location>
</feature>
<gene>
    <name evidence="4" type="primary">LOC109465485</name>
</gene>
<evidence type="ECO:0000256" key="1">
    <source>
        <dbReference type="SAM" id="Coils"/>
    </source>
</evidence>
<feature type="compositionally biased region" description="Low complexity" evidence="2">
    <location>
        <begin position="1715"/>
        <end position="1736"/>
    </location>
</feature>
<feature type="compositionally biased region" description="Polar residues" evidence="2">
    <location>
        <begin position="283"/>
        <end position="303"/>
    </location>
</feature>
<feature type="region of interest" description="Disordered" evidence="2">
    <location>
        <begin position="680"/>
        <end position="729"/>
    </location>
</feature>
<feature type="coiled-coil region" evidence="1">
    <location>
        <begin position="1066"/>
        <end position="1208"/>
    </location>
</feature>
<feature type="region of interest" description="Disordered" evidence="2">
    <location>
        <begin position="835"/>
        <end position="1008"/>
    </location>
</feature>
<feature type="compositionally biased region" description="Basic and acidic residues" evidence="2">
    <location>
        <begin position="216"/>
        <end position="248"/>
    </location>
</feature>
<feature type="coiled-coil region" evidence="1">
    <location>
        <begin position="1356"/>
        <end position="1411"/>
    </location>
</feature>
<feature type="compositionally biased region" description="Acidic residues" evidence="2">
    <location>
        <begin position="843"/>
        <end position="861"/>
    </location>
</feature>
<feature type="region of interest" description="Disordered" evidence="2">
    <location>
        <begin position="1507"/>
        <end position="1546"/>
    </location>
</feature>
<keyword evidence="1" id="KW-0175">Coiled coil</keyword>
<feature type="compositionally biased region" description="Basic and acidic residues" evidence="2">
    <location>
        <begin position="258"/>
        <end position="278"/>
    </location>
</feature>
<feature type="region of interest" description="Disordered" evidence="2">
    <location>
        <begin position="1"/>
        <end position="46"/>
    </location>
</feature>
<name>A0A6P4Y7U3_BRABE</name>
<dbReference type="GO" id="GO:0005856">
    <property type="term" value="C:cytoskeleton"/>
    <property type="evidence" value="ECO:0007669"/>
    <property type="project" value="TreeGrafter"/>
</dbReference>
<feature type="compositionally biased region" description="Polar residues" evidence="2">
    <location>
        <begin position="527"/>
        <end position="552"/>
    </location>
</feature>
<feature type="compositionally biased region" description="Low complexity" evidence="2">
    <location>
        <begin position="564"/>
        <end position="577"/>
    </location>
</feature>
<feature type="compositionally biased region" description="Basic and acidic residues" evidence="2">
    <location>
        <begin position="704"/>
        <end position="713"/>
    </location>
</feature>
<feature type="compositionally biased region" description="Acidic residues" evidence="2">
    <location>
        <begin position="197"/>
        <end position="215"/>
    </location>
</feature>
<dbReference type="GeneID" id="109465485"/>
<dbReference type="GO" id="GO:0005200">
    <property type="term" value="F:structural constituent of cytoskeleton"/>
    <property type="evidence" value="ECO:0007669"/>
    <property type="project" value="TreeGrafter"/>
</dbReference>
<feature type="compositionally biased region" description="Polar residues" evidence="2">
    <location>
        <begin position="406"/>
        <end position="424"/>
    </location>
</feature>
<feature type="coiled-coil region" evidence="1">
    <location>
        <begin position="1253"/>
        <end position="1299"/>
    </location>
</feature>
<dbReference type="PANTHER" id="PTHR47357">
    <property type="entry name" value="COP1-INTERACTIVE PROTEIN 1"/>
    <property type="match status" value="1"/>
</dbReference>
<feature type="compositionally biased region" description="Basic and acidic residues" evidence="2">
    <location>
        <begin position="979"/>
        <end position="1008"/>
    </location>
</feature>
<feature type="compositionally biased region" description="Basic and acidic residues" evidence="2">
    <location>
        <begin position="507"/>
        <end position="518"/>
    </location>
</feature>
<organism evidence="3 4">
    <name type="scientific">Branchiostoma belcheri</name>
    <name type="common">Amphioxus</name>
    <dbReference type="NCBI Taxonomy" id="7741"/>
    <lineage>
        <taxon>Eukaryota</taxon>
        <taxon>Metazoa</taxon>
        <taxon>Chordata</taxon>
        <taxon>Cephalochordata</taxon>
        <taxon>Leptocardii</taxon>
        <taxon>Amphioxiformes</taxon>
        <taxon>Branchiostomatidae</taxon>
        <taxon>Branchiostoma</taxon>
    </lineage>
</organism>
<feature type="region of interest" description="Disordered" evidence="2">
    <location>
        <begin position="1031"/>
        <end position="1057"/>
    </location>
</feature>
<feature type="region of interest" description="Disordered" evidence="2">
    <location>
        <begin position="68"/>
        <end position="482"/>
    </location>
</feature>
<feature type="region of interest" description="Disordered" evidence="2">
    <location>
        <begin position="507"/>
        <end position="661"/>
    </location>
</feature>
<dbReference type="PANTHER" id="PTHR47357:SF1">
    <property type="entry name" value="SPINDLE POLE BODY COMPONENT 110"/>
    <property type="match status" value="1"/>
</dbReference>
<feature type="coiled-coil region" evidence="1">
    <location>
        <begin position="1793"/>
        <end position="1848"/>
    </location>
</feature>
<dbReference type="RefSeq" id="XP_019618399.1">
    <property type="nucleotide sequence ID" value="XM_019762840.1"/>
</dbReference>
<feature type="compositionally biased region" description="Acidic residues" evidence="2">
    <location>
        <begin position="32"/>
        <end position="41"/>
    </location>
</feature>
<sequence length="1862" mass="212063">MDPVSGAEGDEEWSENDALDNTDELINPDIASELEEMADEPESPRFIPKLDAADLIMDAIDRELYEVMRIDGQEKRPKSPSRPMSASRPKSPSRTWSPEKDSGTASLRSSSPGRRKRPGKTEREVLMAAGVEFDTGDETTASTAREEKQVVRMGGSVDTGLGTGSSRSVDQVVSSDEVENEIQKQRRIKGKVSTYSDGEEEEEDQYQDQEDEDDSSHEPLHPSHDPKPSPKSSHDTEFSEHSGEEKNPKPARVKKSKAREMSDTDSVRTEDFEKKFREISGGNPWTSPSSKHNSADSDSTVTDGETRKSRESSDNEKGKKHEKPGIWDSLPPHLRPYRKNSKDTDTSSVATEDFESKFKDSLVLSDADNQAPKKKAPPQNRPARADSGASSIKTEDFEEKFKDMVVSSNSNPAGSGTKQSTPSNKSKKVDTEQKQRSPSPGAMPRKYLYLTMKDLTSTDTESNVSERMKGKGANKKGSSDSAFFDYDKWKKDLEGDIEFARNEDSLCKDVHDSGHDDLNTSDDVESIHTSESWSPEGTILQKTPTRHSSPMPQQDDRSPSPKQRPGSPSRRPTSPLTKRPRSPEKDQPSSPAKVHPSSNRITIEEAWEVDEGSLEKQVPNGFLSQDVEVSPKRGVRHYSSPDTSSSLEYSGELAEGDVVPTNVMPQERIDILSKYLDKQLDSINKGETGDSTAVEEEEEEDREGDTKKQEERGVLSQPPLYREGSYTSLDTCRTEEYNDRFRRLMVKQVAGVPITSFDTVTVASDLDSVRTDTVRDRFQEVIGGKGASSRATTDFELSEAESERPEKRHAASKREALEDGLSDFESVKAFPSRTPRYGVVVDSEAEDIGNEGETEVVSDVEDSPKHTGPDFSNNSYYRSSKPGAMGSSDVGRRRDSGKMQSTPKTYSTLPDVSASMPDVSAISAASDRIRSPARGGRYHSYEDINSTIMPRTNKSPASLRDADQGLRDAQTQKQAVLSEMREIQESLKSKRSEVSQAEHEVQDMQTKSDELRAEIMVLEYKRDSVEKELQGLHKDLEARTRPSSRQRDRDELGMSKEQVLEVIRERDELRARLRSGEGQISGLERRELERQLNAAKEDLFSEQRKSRAKVEELQDELEECKRQLEETQLDKGDAVHQMEQLHLKVKELERARKRDIENKTDALDNANKRTRVEVTDLRSQLAERDKRIVSLEAELHEKDKLNRKLQETVYKMQEELSQESELKDSLIEENEKNVVKLKKDKETSLAALRHMLLEDKQRELDRLRDQSDRERRDILARQEERMAEQLAEMEQRILAKDDEVTMVRERLRQQEEATRTLGDRMRLEAKEQIRSAISKEKASWETEKERAVQREKDRWQDESDKQLSKVQEELEKEKQLHNQADKNCTGLKQELDQARQQVRAAHRDKLAAINEVRDSMKVEKEEEIKQLREQLTQGLLSQINSWKEKVSDVEKLREKIRKLEDELRMSRSERNAVALREKETSMLLDRHEKSVVSEINDECQKSAQLLGTAPRSVRVPSGDQEDDEFDQSLDISENRGQSPHKSRSAVSEALANLKATNEDLRQLVTGLHEDMASQKKATQQVNKEKEREVKQLRELYHSEKEKEVETMRERLIQDHLDEISKLQQAVKKDKDEVSSLQHNIISKDEELREIQRNMTAWKDATIKKLAKKFEQEMNLELEKRQHEKDRQAHSSQLRRIEELEEEVQRLSVVRKTFQSTPSTPSRVSGPSSSSQSGGDASTIKLLRHLQERVKQLRVENKELRRLSGEGGDAINGNGTPDVATLQEEAILRESPYVQNLERKLKHMDRQLNIAEERAQKNTALLGQKMVELTKLQNQLTHQTKEYLHLERSYSDMQKRYHRGGHR</sequence>
<feature type="compositionally biased region" description="Low complexity" evidence="2">
    <location>
        <begin position="165"/>
        <end position="175"/>
    </location>
</feature>